<dbReference type="RefSeq" id="WP_207291864.1">
    <property type="nucleotide sequence ID" value="NZ_CP071383.1"/>
</dbReference>
<sequence>MEVDILLIGNGLTGEVKMYDYPNKKFLVTEVTVQSANAARVFDVVLHEYNGKTYAIGIGKATDSLQVESLIDTKQPKPIPGNLL</sequence>
<reference evidence="1 2" key="1">
    <citation type="submission" date="2021-06" db="EMBL/GenBank/DDBJ databases">
        <title>Leclercia pneumoniae sp. nov.</title>
        <authorList>
            <person name="Hoenemann M."/>
            <person name="Viehweger A."/>
            <person name="Dietze N."/>
        </authorList>
    </citation>
    <scope>NUCLEOTIDE SEQUENCE [LARGE SCALE GENOMIC DNA]</scope>
    <source>
        <strain evidence="2">49125</strain>
    </source>
</reference>
<proteinExistence type="predicted"/>
<protein>
    <submittedName>
        <fullName evidence="1">Uncharacterized protein</fullName>
    </submittedName>
</protein>
<accession>A0ABX8K1M7</accession>
<keyword evidence="2" id="KW-1185">Reference proteome</keyword>
<dbReference type="Proteomes" id="UP000683497">
    <property type="component" value="Chromosome"/>
</dbReference>
<evidence type="ECO:0000313" key="1">
    <source>
        <dbReference type="EMBL" id="QWW81278.1"/>
    </source>
</evidence>
<organism evidence="1 2">
    <name type="scientific">Leclercia pneumoniae</name>
    <dbReference type="NCBI Taxonomy" id="2815358"/>
    <lineage>
        <taxon>Bacteria</taxon>
        <taxon>Pseudomonadati</taxon>
        <taxon>Pseudomonadota</taxon>
        <taxon>Gammaproteobacteria</taxon>
        <taxon>Enterobacterales</taxon>
        <taxon>Enterobacteriaceae</taxon>
        <taxon>Leclercia</taxon>
    </lineage>
</organism>
<name>A0ABX8K1M7_9ENTR</name>
<dbReference type="EMBL" id="CP076838">
    <property type="protein sequence ID" value="QWW81278.1"/>
    <property type="molecule type" value="Genomic_DNA"/>
</dbReference>
<gene>
    <name evidence="1" type="ORF">KQ929_08785</name>
</gene>
<evidence type="ECO:0000313" key="2">
    <source>
        <dbReference type="Proteomes" id="UP000683497"/>
    </source>
</evidence>